<dbReference type="PROSITE" id="PS51782">
    <property type="entry name" value="LYSM"/>
    <property type="match status" value="1"/>
</dbReference>
<evidence type="ECO:0000313" key="5">
    <source>
        <dbReference type="Proteomes" id="UP001398420"/>
    </source>
</evidence>
<dbReference type="InterPro" id="IPR036779">
    <property type="entry name" value="LysM_dom_sf"/>
</dbReference>
<name>A0ABU9LRE1_9BACL</name>
<dbReference type="RefSeq" id="WP_068450722.1">
    <property type="nucleotide sequence ID" value="NZ_JAWVOH010000009.1"/>
</dbReference>
<accession>A0ABU9LRE1</accession>
<feature type="compositionally biased region" description="Low complexity" evidence="1">
    <location>
        <begin position="119"/>
        <end position="150"/>
    </location>
</feature>
<dbReference type="SMART" id="SM00257">
    <property type="entry name" value="LysM"/>
    <property type="match status" value="1"/>
</dbReference>
<keyword evidence="5" id="KW-1185">Reference proteome</keyword>
<dbReference type="EMBL" id="JBCEWA010000013">
    <property type="protein sequence ID" value="MEL5989456.1"/>
    <property type="molecule type" value="Genomic_DNA"/>
</dbReference>
<reference evidence="4 5" key="1">
    <citation type="submission" date="2024-04" db="EMBL/GenBank/DDBJ databases">
        <authorList>
            <person name="Wu Y.S."/>
            <person name="Zhang L."/>
        </authorList>
    </citation>
    <scope>NUCLEOTIDE SEQUENCE [LARGE SCALE GENOMIC DNA]</scope>
    <source>
        <strain evidence="4 5">KG-01</strain>
    </source>
</reference>
<keyword evidence="2" id="KW-0732">Signal</keyword>
<feature type="signal peptide" evidence="2">
    <location>
        <begin position="1"/>
        <end position="26"/>
    </location>
</feature>
<dbReference type="Gene3D" id="3.10.350.10">
    <property type="entry name" value="LysM domain"/>
    <property type="match status" value="1"/>
</dbReference>
<comment type="caution">
    <text evidence="4">The sequence shown here is derived from an EMBL/GenBank/DDBJ whole genome shotgun (WGS) entry which is preliminary data.</text>
</comment>
<feature type="domain" description="LysM" evidence="3">
    <location>
        <begin position="30"/>
        <end position="77"/>
    </location>
</feature>
<evidence type="ECO:0000256" key="2">
    <source>
        <dbReference type="SAM" id="SignalP"/>
    </source>
</evidence>
<gene>
    <name evidence="4" type="ORF">AAF454_13665</name>
</gene>
<protein>
    <submittedName>
        <fullName evidence="4">LysM peptidoglycan-binding domain-containing protein</fullName>
    </submittedName>
</protein>
<proteinExistence type="predicted"/>
<sequence>MKSLKTLVLGTTVAVGVAGFAAGADASAHTSYKVQSGDTLSGISQKFGKDYSFVSSIASANGISNPNLIHAGTTLVIPDGTTTVRKTAQPVQKQQVQQSSTYKAPSQQKQQTTYKAPVQQKQQAQTQTKSYQSTQKAQTTQKASNASSYQGSSSSAKAWIAQKESSNSYDARSATGKYIGKYQLDKSYLNGDYSPANQERVADNYVKQRYGSWEKAKQFWLANGWY</sequence>
<dbReference type="Proteomes" id="UP001398420">
    <property type="component" value="Unassembled WGS sequence"/>
</dbReference>
<evidence type="ECO:0000259" key="3">
    <source>
        <dbReference type="PROSITE" id="PS51782"/>
    </source>
</evidence>
<feature type="compositionally biased region" description="Polar residues" evidence="1">
    <location>
        <begin position="99"/>
        <end position="114"/>
    </location>
</feature>
<dbReference type="Pfam" id="PF01476">
    <property type="entry name" value="LysM"/>
    <property type="match status" value="1"/>
</dbReference>
<feature type="compositionally biased region" description="Low complexity" evidence="1">
    <location>
        <begin position="89"/>
        <end position="98"/>
    </location>
</feature>
<evidence type="ECO:0000313" key="4">
    <source>
        <dbReference type="EMBL" id="MEL5989456.1"/>
    </source>
</evidence>
<dbReference type="CDD" id="cd00118">
    <property type="entry name" value="LysM"/>
    <property type="match status" value="1"/>
</dbReference>
<feature type="region of interest" description="Disordered" evidence="1">
    <location>
        <begin position="86"/>
        <end position="150"/>
    </location>
</feature>
<dbReference type="InterPro" id="IPR018392">
    <property type="entry name" value="LysM"/>
</dbReference>
<feature type="chain" id="PRO_5046670266" evidence="2">
    <location>
        <begin position="27"/>
        <end position="226"/>
    </location>
</feature>
<organism evidence="4 5">
    <name type="scientific">Kurthia gibsonii</name>
    <dbReference type="NCBI Taxonomy" id="33946"/>
    <lineage>
        <taxon>Bacteria</taxon>
        <taxon>Bacillati</taxon>
        <taxon>Bacillota</taxon>
        <taxon>Bacilli</taxon>
        <taxon>Bacillales</taxon>
        <taxon>Caryophanaceae</taxon>
        <taxon>Kurthia</taxon>
    </lineage>
</organism>
<evidence type="ECO:0000256" key="1">
    <source>
        <dbReference type="SAM" id="MobiDB-lite"/>
    </source>
</evidence>
<dbReference type="SUPFAM" id="SSF54106">
    <property type="entry name" value="LysM domain"/>
    <property type="match status" value="1"/>
</dbReference>